<evidence type="ECO:0000313" key="12">
    <source>
        <dbReference type="EMBL" id="CAB5050940.1"/>
    </source>
</evidence>
<feature type="region of interest" description="Disordered" evidence="6">
    <location>
        <begin position="368"/>
        <end position="392"/>
    </location>
</feature>
<evidence type="ECO:0000256" key="5">
    <source>
        <dbReference type="ARBA" id="ARBA00022840"/>
    </source>
</evidence>
<evidence type="ECO:0000313" key="10">
    <source>
        <dbReference type="EMBL" id="CAB4750667.1"/>
    </source>
</evidence>
<dbReference type="PANTHER" id="PTHR43289:SF6">
    <property type="entry name" value="SERINE_THREONINE-PROTEIN KINASE NEKL-3"/>
    <property type="match status" value="1"/>
</dbReference>
<dbReference type="SMART" id="SM00220">
    <property type="entry name" value="S_TKc"/>
    <property type="match status" value="1"/>
</dbReference>
<dbReference type="SUPFAM" id="SSF56112">
    <property type="entry name" value="Protein kinase-like (PK-like)"/>
    <property type="match status" value="1"/>
</dbReference>
<dbReference type="PROSITE" id="PS50011">
    <property type="entry name" value="PROTEIN_KINASE_DOM"/>
    <property type="match status" value="1"/>
</dbReference>
<dbReference type="FunFam" id="3.30.200.20:FF:000035">
    <property type="entry name" value="Serine/threonine protein kinase Stk1"/>
    <property type="match status" value="1"/>
</dbReference>
<evidence type="ECO:0000259" key="8">
    <source>
        <dbReference type="PROSITE" id="PS50011"/>
    </source>
</evidence>
<feature type="domain" description="Protein kinase" evidence="8">
    <location>
        <begin position="15"/>
        <end position="279"/>
    </location>
</feature>
<keyword evidence="1" id="KW-0723">Serine/threonine-protein kinase</keyword>
<dbReference type="CDD" id="cd14014">
    <property type="entry name" value="STKc_PknB_like"/>
    <property type="match status" value="1"/>
</dbReference>
<keyword evidence="3" id="KW-0547">Nucleotide-binding</keyword>
<dbReference type="PROSITE" id="PS00108">
    <property type="entry name" value="PROTEIN_KINASE_ST"/>
    <property type="match status" value="1"/>
</dbReference>
<evidence type="ECO:0000256" key="3">
    <source>
        <dbReference type="ARBA" id="ARBA00022741"/>
    </source>
</evidence>
<protein>
    <submittedName>
        <fullName evidence="9">Unannotated protein</fullName>
    </submittedName>
</protein>
<name>A0A6J6Q5G4_9ZZZZ</name>
<dbReference type="EMBL" id="CAEZYY010000010">
    <property type="protein sequence ID" value="CAB4750667.1"/>
    <property type="molecule type" value="Genomic_DNA"/>
</dbReference>
<accession>A0A6J6Q5G4</accession>
<dbReference type="GO" id="GO:0004674">
    <property type="term" value="F:protein serine/threonine kinase activity"/>
    <property type="evidence" value="ECO:0007669"/>
    <property type="project" value="UniProtKB-KW"/>
</dbReference>
<dbReference type="Pfam" id="PF00069">
    <property type="entry name" value="Pkinase"/>
    <property type="match status" value="1"/>
</dbReference>
<keyword evidence="7" id="KW-0472">Membrane</keyword>
<dbReference type="AlphaFoldDB" id="A0A6J6Q5G4"/>
<dbReference type="InterPro" id="IPR011009">
    <property type="entry name" value="Kinase-like_dom_sf"/>
</dbReference>
<feature type="region of interest" description="Disordered" evidence="6">
    <location>
        <begin position="286"/>
        <end position="339"/>
    </location>
</feature>
<dbReference type="PANTHER" id="PTHR43289">
    <property type="entry name" value="MITOGEN-ACTIVATED PROTEIN KINASE KINASE KINASE 20-RELATED"/>
    <property type="match status" value="1"/>
</dbReference>
<dbReference type="FunFam" id="1.10.510.10:FF:000021">
    <property type="entry name" value="Serine/threonine protein kinase"/>
    <property type="match status" value="1"/>
</dbReference>
<evidence type="ECO:0000313" key="9">
    <source>
        <dbReference type="EMBL" id="CAB4706036.1"/>
    </source>
</evidence>
<gene>
    <name evidence="9" type="ORF">UFOPK2602_00859</name>
    <name evidence="10" type="ORF">UFOPK2806_00995</name>
    <name evidence="11" type="ORF">UFOPK3417_00444</name>
    <name evidence="12" type="ORF">UFOPK4306_00037</name>
</gene>
<keyword evidence="7" id="KW-0812">Transmembrane</keyword>
<keyword evidence="7" id="KW-1133">Transmembrane helix</keyword>
<dbReference type="EMBL" id="CAFBLR010000026">
    <property type="protein sequence ID" value="CAB4865215.1"/>
    <property type="molecule type" value="Genomic_DNA"/>
</dbReference>
<keyword evidence="2" id="KW-0808">Transferase</keyword>
<feature type="compositionally biased region" description="Polar residues" evidence="6">
    <location>
        <begin position="376"/>
        <end position="392"/>
    </location>
</feature>
<reference evidence="9" key="1">
    <citation type="submission" date="2020-05" db="EMBL/GenBank/DDBJ databases">
        <authorList>
            <person name="Chiriac C."/>
            <person name="Salcher M."/>
            <person name="Ghai R."/>
            <person name="Kavagutti S V."/>
        </authorList>
    </citation>
    <scope>NUCLEOTIDE SEQUENCE</scope>
</reference>
<keyword evidence="4" id="KW-0418">Kinase</keyword>
<evidence type="ECO:0000256" key="7">
    <source>
        <dbReference type="SAM" id="Phobius"/>
    </source>
</evidence>
<evidence type="ECO:0000256" key="2">
    <source>
        <dbReference type="ARBA" id="ARBA00022679"/>
    </source>
</evidence>
<dbReference type="InterPro" id="IPR008271">
    <property type="entry name" value="Ser/Thr_kinase_AS"/>
</dbReference>
<feature type="region of interest" description="Disordered" evidence="6">
    <location>
        <begin position="523"/>
        <end position="544"/>
    </location>
</feature>
<dbReference type="EMBL" id="CAEZXX010000047">
    <property type="protein sequence ID" value="CAB4706036.1"/>
    <property type="molecule type" value="Genomic_DNA"/>
</dbReference>
<proteinExistence type="predicted"/>
<evidence type="ECO:0000256" key="6">
    <source>
        <dbReference type="SAM" id="MobiDB-lite"/>
    </source>
</evidence>
<dbReference type="EMBL" id="CAFBQP010000001">
    <property type="protein sequence ID" value="CAB5050940.1"/>
    <property type="molecule type" value="Genomic_DNA"/>
</dbReference>
<sequence>MVHPSESETVLAGRYRLDRKLALGGMAEVWLATDLYLDRVVAVKVLKQQLAGDATAIERFRREARIVAQLDHPNIVSIYDSVEHDGRQAVVMPFVPGQSLRDLLDAEKHLSPEQTLNIAASVAGALDAAHRAKEPIIHRDVKPGNILITPDGHVLLTDFGIAKVLSGTANQDLTSENVMMGTAKYLSPEQVRGHELDGRADLYSLGLVLYECLAGKVPFKGATDAETALARVQRDPTPLGKLRPQLHPGLLHLVKRLLARDPANRPASGAEVVAIVEEIRSNGAGSGLWQGLDTRSGAVPNASRGGGPAARSERTDRAPTPTNGTRPRPQPSRGLPRRRNMPTFVIAGLLITALAAGGVLWAALRNGPKERPADSTAISGTSLTTPDGQPVPITNSKVSALTSFDPKGDGTENESKVRLARDAKTATAWLTTCYQNQYFGAKQGVGLIVKLSGPAQGLLTLNFPSTPWNVDIYASSSPAALLEDWGQPISQNASQKSKSSSIVLNQPGRYLLLMLREVARDKGCSSSNPFRGGFSEISFGPAQD</sequence>
<evidence type="ECO:0000313" key="11">
    <source>
        <dbReference type="EMBL" id="CAB4865215.1"/>
    </source>
</evidence>
<dbReference type="GO" id="GO:0005524">
    <property type="term" value="F:ATP binding"/>
    <property type="evidence" value="ECO:0007669"/>
    <property type="project" value="UniProtKB-KW"/>
</dbReference>
<dbReference type="Gene3D" id="3.30.200.20">
    <property type="entry name" value="Phosphorylase Kinase, domain 1"/>
    <property type="match status" value="1"/>
</dbReference>
<evidence type="ECO:0000256" key="4">
    <source>
        <dbReference type="ARBA" id="ARBA00022777"/>
    </source>
</evidence>
<dbReference type="InterPro" id="IPR000719">
    <property type="entry name" value="Prot_kinase_dom"/>
</dbReference>
<organism evidence="9">
    <name type="scientific">freshwater metagenome</name>
    <dbReference type="NCBI Taxonomy" id="449393"/>
    <lineage>
        <taxon>unclassified sequences</taxon>
        <taxon>metagenomes</taxon>
        <taxon>ecological metagenomes</taxon>
    </lineage>
</organism>
<keyword evidence="5" id="KW-0067">ATP-binding</keyword>
<evidence type="ECO:0000256" key="1">
    <source>
        <dbReference type="ARBA" id="ARBA00022527"/>
    </source>
</evidence>
<feature type="transmembrane region" description="Helical" evidence="7">
    <location>
        <begin position="343"/>
        <end position="364"/>
    </location>
</feature>
<dbReference type="Gene3D" id="1.10.510.10">
    <property type="entry name" value="Transferase(Phosphotransferase) domain 1"/>
    <property type="match status" value="1"/>
</dbReference>